<evidence type="ECO:0000313" key="1">
    <source>
        <dbReference type="EMBL" id="SBR09317.1"/>
    </source>
</evidence>
<name>A0A1A8JJL4_NOTKU</name>
<feature type="non-terminal residue" evidence="1">
    <location>
        <position position="1"/>
    </location>
</feature>
<reference evidence="1" key="2">
    <citation type="submission" date="2016-06" db="EMBL/GenBank/DDBJ databases">
        <title>The genome of a short-lived fish provides insights into sex chromosome evolution and the genetic control of aging.</title>
        <authorList>
            <person name="Reichwald K."/>
            <person name="Felder M."/>
            <person name="Petzold A."/>
            <person name="Koch P."/>
            <person name="Groth M."/>
            <person name="Platzer M."/>
        </authorList>
    </citation>
    <scope>NUCLEOTIDE SEQUENCE</scope>
    <source>
        <tissue evidence="1">Brain</tissue>
    </source>
</reference>
<reference evidence="1" key="1">
    <citation type="submission" date="2016-05" db="EMBL/GenBank/DDBJ databases">
        <authorList>
            <person name="Lavstsen T."/>
            <person name="Jespersen J.S."/>
        </authorList>
    </citation>
    <scope>NUCLEOTIDE SEQUENCE</scope>
    <source>
        <tissue evidence="1">Brain</tissue>
    </source>
</reference>
<dbReference type="EMBL" id="HAED01022558">
    <property type="protein sequence ID" value="SBR09317.1"/>
    <property type="molecule type" value="Transcribed_RNA"/>
</dbReference>
<proteinExistence type="predicted"/>
<sequence>PDINRKNVISAFFSSVTKLDSLMHFVNNQSLFISSMSGFSGFDLFSECFFFFLHLFLCALMERPRCSPQHLGVLQTFSLQAVEVSMFNLTCAIKPGSLESFIHSTEKNVCVYI</sequence>
<protein>
    <submittedName>
        <fullName evidence="1">Uncharacterized protein</fullName>
    </submittedName>
</protein>
<gene>
    <name evidence="1" type="primary">Nfu_g_1_024127</name>
</gene>
<accession>A0A1A8JJL4</accession>
<feature type="non-terminal residue" evidence="1">
    <location>
        <position position="113"/>
    </location>
</feature>
<organism evidence="1">
    <name type="scientific">Nothobranchius kuhntae</name>
    <name type="common">Beira killifish</name>
    <dbReference type="NCBI Taxonomy" id="321403"/>
    <lineage>
        <taxon>Eukaryota</taxon>
        <taxon>Metazoa</taxon>
        <taxon>Chordata</taxon>
        <taxon>Craniata</taxon>
        <taxon>Vertebrata</taxon>
        <taxon>Euteleostomi</taxon>
        <taxon>Actinopterygii</taxon>
        <taxon>Neopterygii</taxon>
        <taxon>Teleostei</taxon>
        <taxon>Neoteleostei</taxon>
        <taxon>Acanthomorphata</taxon>
        <taxon>Ovalentaria</taxon>
        <taxon>Atherinomorphae</taxon>
        <taxon>Cyprinodontiformes</taxon>
        <taxon>Nothobranchiidae</taxon>
        <taxon>Nothobranchius</taxon>
    </lineage>
</organism>
<dbReference type="AlphaFoldDB" id="A0A1A8JJL4"/>